<dbReference type="EMBL" id="CP121694">
    <property type="protein sequence ID" value="WRO23225.1"/>
    <property type="molecule type" value="Genomic_DNA"/>
</dbReference>
<name>A0AAU0USI2_9FIRM</name>
<reference evidence="7 8" key="1">
    <citation type="submission" date="2023-04" db="EMBL/GenBank/DDBJ databases">
        <authorList>
            <person name="Hsu D."/>
        </authorList>
    </citation>
    <scope>NUCLEOTIDE SEQUENCE [LARGE SCALE GENOMIC DNA]</scope>
    <source>
        <strain evidence="7 8">MK1</strain>
    </source>
</reference>
<dbReference type="InterPro" id="IPR003339">
    <property type="entry name" value="ABC/ECF_trnsptr_transmembrane"/>
</dbReference>
<keyword evidence="2" id="KW-1003">Cell membrane</keyword>
<evidence type="ECO:0000256" key="3">
    <source>
        <dbReference type="ARBA" id="ARBA00022692"/>
    </source>
</evidence>
<organism evidence="7 8">
    <name type="scientific">Metallumcola ferriviriculae</name>
    <dbReference type="NCBI Taxonomy" id="3039180"/>
    <lineage>
        <taxon>Bacteria</taxon>
        <taxon>Bacillati</taxon>
        <taxon>Bacillota</taxon>
        <taxon>Clostridia</taxon>
        <taxon>Neomoorellales</taxon>
        <taxon>Desulfitibacteraceae</taxon>
        <taxon>Metallumcola</taxon>
    </lineage>
</organism>
<evidence type="ECO:0000313" key="7">
    <source>
        <dbReference type="EMBL" id="WRO23225.1"/>
    </source>
</evidence>
<dbReference type="KEGG" id="dbc:MFMK1_003075"/>
<comment type="subcellular location">
    <subcellularLocation>
        <location evidence="1">Cell membrane</location>
        <topology evidence="1">Multi-pass membrane protein</topology>
    </subcellularLocation>
</comment>
<keyword evidence="8" id="KW-1185">Reference proteome</keyword>
<evidence type="ECO:0000256" key="4">
    <source>
        <dbReference type="ARBA" id="ARBA00022989"/>
    </source>
</evidence>
<evidence type="ECO:0000256" key="2">
    <source>
        <dbReference type="ARBA" id="ARBA00022475"/>
    </source>
</evidence>
<evidence type="ECO:0000313" key="8">
    <source>
        <dbReference type="Proteomes" id="UP001329915"/>
    </source>
</evidence>
<proteinExistence type="predicted"/>
<dbReference type="RefSeq" id="WP_366922608.1">
    <property type="nucleotide sequence ID" value="NZ_CP121694.1"/>
</dbReference>
<feature type="transmembrane region" description="Helical" evidence="6">
    <location>
        <begin position="30"/>
        <end position="47"/>
    </location>
</feature>
<dbReference type="Proteomes" id="UP001329915">
    <property type="component" value="Chromosome"/>
</dbReference>
<dbReference type="CDD" id="cd16914">
    <property type="entry name" value="EcfT"/>
    <property type="match status" value="1"/>
</dbReference>
<feature type="transmembrane region" description="Helical" evidence="6">
    <location>
        <begin position="53"/>
        <end position="72"/>
    </location>
</feature>
<dbReference type="PANTHER" id="PTHR34857">
    <property type="entry name" value="SLL0384 PROTEIN"/>
    <property type="match status" value="1"/>
</dbReference>
<keyword evidence="4 6" id="KW-1133">Transmembrane helix</keyword>
<dbReference type="GO" id="GO:0006824">
    <property type="term" value="P:cobalt ion transport"/>
    <property type="evidence" value="ECO:0007669"/>
    <property type="project" value="InterPro"/>
</dbReference>
<dbReference type="AlphaFoldDB" id="A0AAU0USI2"/>
<feature type="transmembrane region" description="Helical" evidence="6">
    <location>
        <begin position="79"/>
        <end position="96"/>
    </location>
</feature>
<keyword evidence="5 6" id="KW-0472">Membrane</keyword>
<dbReference type="Pfam" id="PF02361">
    <property type="entry name" value="CbiQ"/>
    <property type="match status" value="1"/>
</dbReference>
<dbReference type="InterPro" id="IPR051611">
    <property type="entry name" value="ECF_transporter_component"/>
</dbReference>
<evidence type="ECO:0000256" key="1">
    <source>
        <dbReference type="ARBA" id="ARBA00004651"/>
    </source>
</evidence>
<dbReference type="PANTHER" id="PTHR34857:SF2">
    <property type="entry name" value="SLL0384 PROTEIN"/>
    <property type="match status" value="1"/>
</dbReference>
<sequence>MPDMTKSLYNIRLLDELAERGTAIHHIHPLIKVLTTGVYVIVTVSFGKYELAALLPLIFYPVILLTLADIPLVPVLQRALLVSPLIIGIGIFNPLLDKAPMIILPWLQISGGWISFLSLLTKGFFTILAALILIATTGMTRIASALQMLRIPKLFIMQLLLTYRYISVLIEEVIRVMRAHSLRSFGGKGVKYKEWGPLIGQLLFRTLERAQHIYHSMCCRGFTGAYYVGKEQRIAAVDILYVVGWSFYFVLVRSYDVPALLGSLIMGVGR</sequence>
<evidence type="ECO:0000256" key="5">
    <source>
        <dbReference type="ARBA" id="ARBA00023136"/>
    </source>
</evidence>
<keyword evidence="3 6" id="KW-0812">Transmembrane</keyword>
<dbReference type="GO" id="GO:0043190">
    <property type="term" value="C:ATP-binding cassette (ABC) transporter complex"/>
    <property type="evidence" value="ECO:0007669"/>
    <property type="project" value="InterPro"/>
</dbReference>
<accession>A0AAU0USI2</accession>
<dbReference type="NCBIfam" id="TIGR02454">
    <property type="entry name" value="ECF_T_CbiQ"/>
    <property type="match status" value="1"/>
</dbReference>
<evidence type="ECO:0000256" key="6">
    <source>
        <dbReference type="SAM" id="Phobius"/>
    </source>
</evidence>
<gene>
    <name evidence="7" type="primary">cbiQ</name>
    <name evidence="7" type="ORF">MFMK1_003075</name>
</gene>
<protein>
    <submittedName>
        <fullName evidence="7">Cobalt ECF transporter T component CbiQ</fullName>
    </submittedName>
</protein>
<feature type="transmembrane region" description="Helical" evidence="6">
    <location>
        <begin position="155"/>
        <end position="174"/>
    </location>
</feature>
<dbReference type="InterPro" id="IPR012809">
    <property type="entry name" value="ECF_CbiQ"/>
</dbReference>